<organism evidence="2">
    <name type="scientific">Spongospora subterranea</name>
    <dbReference type="NCBI Taxonomy" id="70186"/>
    <lineage>
        <taxon>Eukaryota</taxon>
        <taxon>Sar</taxon>
        <taxon>Rhizaria</taxon>
        <taxon>Endomyxa</taxon>
        <taxon>Phytomyxea</taxon>
        <taxon>Plasmodiophorida</taxon>
        <taxon>Plasmodiophoridae</taxon>
        <taxon>Spongospora</taxon>
    </lineage>
</organism>
<feature type="compositionally biased region" description="Low complexity" evidence="1">
    <location>
        <begin position="68"/>
        <end position="79"/>
    </location>
</feature>
<name>A0A0H5R856_9EUKA</name>
<evidence type="ECO:0000256" key="1">
    <source>
        <dbReference type="SAM" id="MobiDB-lite"/>
    </source>
</evidence>
<reference evidence="2" key="1">
    <citation type="submission" date="2015-04" db="EMBL/GenBank/DDBJ databases">
        <title>The genome sequence of the plant pathogenic Rhizarian Plasmodiophora brassicae reveals insights in its biotrophic life cycle and the origin of chitin synthesis.</title>
        <authorList>
            <person name="Schwelm A."/>
            <person name="Fogelqvist J."/>
            <person name="Knaust A."/>
            <person name="Julke S."/>
            <person name="Lilja T."/>
            <person name="Dhandapani V."/>
            <person name="Bonilla-Rosso G."/>
            <person name="Karlsson M."/>
            <person name="Shevchenko A."/>
            <person name="Choi S.R."/>
            <person name="Kim H.G."/>
            <person name="Park J.Y."/>
            <person name="Lim Y.P."/>
            <person name="Ludwig-Muller J."/>
            <person name="Dixelius C."/>
        </authorList>
    </citation>
    <scope>NUCLEOTIDE SEQUENCE</scope>
    <source>
        <tissue evidence="2">Potato root galls</tissue>
    </source>
</reference>
<dbReference type="EMBL" id="HACM01009579">
    <property type="protein sequence ID" value="CRZ10021.1"/>
    <property type="molecule type" value="Transcribed_RNA"/>
</dbReference>
<feature type="region of interest" description="Disordered" evidence="1">
    <location>
        <begin position="54"/>
        <end position="81"/>
    </location>
</feature>
<sequence length="193" mass="21566">DLRVDIEYNLKPNLDYDDMSSPATLSQESPFTSERLEQLGLQFDKVLKRARSLPEVDSQRDLKRSRPLGGLSSWGSSLSDPTRASAFSPGAAFNVVPNKIDESDSEEESFGSQDDDYELNDTTLQGASLDLHLLASVATSSPRAMPSNAFMPHVIDRKSNIFVMAHPARPHFLDWLLRRVNTVLDALNMMERL</sequence>
<feature type="compositionally biased region" description="Acidic residues" evidence="1">
    <location>
        <begin position="103"/>
        <end position="119"/>
    </location>
</feature>
<accession>A0A0H5R856</accession>
<feature type="non-terminal residue" evidence="2">
    <location>
        <position position="1"/>
    </location>
</feature>
<evidence type="ECO:0000313" key="2">
    <source>
        <dbReference type="EMBL" id="CRZ10021.1"/>
    </source>
</evidence>
<proteinExistence type="predicted"/>
<feature type="compositionally biased region" description="Basic and acidic residues" evidence="1">
    <location>
        <begin position="54"/>
        <end position="64"/>
    </location>
</feature>
<feature type="region of interest" description="Disordered" evidence="1">
    <location>
        <begin position="100"/>
        <end position="119"/>
    </location>
</feature>
<protein>
    <submittedName>
        <fullName evidence="2">Uncharacterized protein</fullName>
    </submittedName>
</protein>
<dbReference type="AlphaFoldDB" id="A0A0H5R856"/>